<reference evidence="7 8" key="1">
    <citation type="submission" date="2024-04" db="EMBL/GenBank/DDBJ databases">
        <title>Novel species of the genus Ideonella isolated from streams.</title>
        <authorList>
            <person name="Lu H."/>
        </authorList>
    </citation>
    <scope>NUCLEOTIDE SEQUENCE [LARGE SCALE GENOMIC DNA]</scope>
    <source>
        <strain evidence="7 8">DXS29W</strain>
    </source>
</reference>
<sequence length="244" mass="26911">MRAVVALWRLARGVVHLLHGVAIVALRFPALSAQERVARVRWWSAKLLRLLGIELEVVGKPRPGAALVVANHISWLDIAVIHAACPHARFVSKADVLRWPLLGWLIRSVGTLFIERERKRDAVRVVHEVATALSRGETVAVFPEGTTGPGDAVLPFHANLLQAAIASEVPVQAVALRYHEPGLRFAVSAQYINEMTLVQSMWRVVCARGLAVRVRFLLSEGSTHADRRALAAHLRDEIQQALSD</sequence>
<dbReference type="GO" id="GO:0016746">
    <property type="term" value="F:acyltransferase activity"/>
    <property type="evidence" value="ECO:0007669"/>
    <property type="project" value="UniProtKB-KW"/>
</dbReference>
<protein>
    <submittedName>
        <fullName evidence="7">Lysophospholipid acyltransferase family protein</fullName>
    </submittedName>
</protein>
<evidence type="ECO:0000313" key="8">
    <source>
        <dbReference type="Proteomes" id="UP001371218"/>
    </source>
</evidence>
<keyword evidence="3" id="KW-0808">Transferase</keyword>
<dbReference type="EMBL" id="JBBUTG010000007">
    <property type="protein sequence ID" value="MEK8031908.1"/>
    <property type="molecule type" value="Genomic_DNA"/>
</dbReference>
<comment type="caution">
    <text evidence="7">The sequence shown here is derived from an EMBL/GenBank/DDBJ whole genome shotgun (WGS) entry which is preliminary data.</text>
</comment>
<proteinExistence type="predicted"/>
<accession>A0ABU9BR09</accession>
<dbReference type="SUPFAM" id="SSF69593">
    <property type="entry name" value="Glycerol-3-phosphate (1)-acyltransferase"/>
    <property type="match status" value="1"/>
</dbReference>
<keyword evidence="5 7" id="KW-0012">Acyltransferase</keyword>
<evidence type="ECO:0000256" key="2">
    <source>
        <dbReference type="ARBA" id="ARBA00022516"/>
    </source>
</evidence>
<dbReference type="CDD" id="cd07989">
    <property type="entry name" value="LPLAT_AGPAT-like"/>
    <property type="match status" value="1"/>
</dbReference>
<dbReference type="Proteomes" id="UP001371218">
    <property type="component" value="Unassembled WGS sequence"/>
</dbReference>
<gene>
    <name evidence="7" type="ORF">AACH06_13855</name>
</gene>
<dbReference type="Pfam" id="PF01553">
    <property type="entry name" value="Acyltransferase"/>
    <property type="match status" value="1"/>
</dbReference>
<evidence type="ECO:0000256" key="5">
    <source>
        <dbReference type="ARBA" id="ARBA00023315"/>
    </source>
</evidence>
<evidence type="ECO:0000259" key="6">
    <source>
        <dbReference type="SMART" id="SM00563"/>
    </source>
</evidence>
<dbReference type="PANTHER" id="PTHR10434">
    <property type="entry name" value="1-ACYL-SN-GLYCEROL-3-PHOSPHATE ACYLTRANSFERASE"/>
    <property type="match status" value="1"/>
</dbReference>
<dbReference type="RefSeq" id="WP_341426307.1">
    <property type="nucleotide sequence ID" value="NZ_JBBUTG010000007.1"/>
</dbReference>
<feature type="domain" description="Phospholipid/glycerol acyltransferase" evidence="6">
    <location>
        <begin position="66"/>
        <end position="179"/>
    </location>
</feature>
<dbReference type="SMART" id="SM00563">
    <property type="entry name" value="PlsC"/>
    <property type="match status" value="1"/>
</dbReference>
<evidence type="ECO:0000256" key="4">
    <source>
        <dbReference type="ARBA" id="ARBA00023098"/>
    </source>
</evidence>
<keyword evidence="2" id="KW-0444">Lipid biosynthesis</keyword>
<dbReference type="PANTHER" id="PTHR10434:SF64">
    <property type="entry name" value="1-ACYL-SN-GLYCEROL-3-PHOSPHATE ACYLTRANSFERASE-RELATED"/>
    <property type="match status" value="1"/>
</dbReference>
<evidence type="ECO:0000313" key="7">
    <source>
        <dbReference type="EMBL" id="MEK8031908.1"/>
    </source>
</evidence>
<keyword evidence="4" id="KW-0443">Lipid metabolism</keyword>
<evidence type="ECO:0000256" key="3">
    <source>
        <dbReference type="ARBA" id="ARBA00022679"/>
    </source>
</evidence>
<evidence type="ECO:0000256" key="1">
    <source>
        <dbReference type="ARBA" id="ARBA00005189"/>
    </source>
</evidence>
<comment type="pathway">
    <text evidence="1">Lipid metabolism.</text>
</comment>
<organism evidence="7 8">
    <name type="scientific">Ideonella lacteola</name>
    <dbReference type="NCBI Taxonomy" id="2984193"/>
    <lineage>
        <taxon>Bacteria</taxon>
        <taxon>Pseudomonadati</taxon>
        <taxon>Pseudomonadota</taxon>
        <taxon>Betaproteobacteria</taxon>
        <taxon>Burkholderiales</taxon>
        <taxon>Sphaerotilaceae</taxon>
        <taxon>Ideonella</taxon>
    </lineage>
</organism>
<dbReference type="InterPro" id="IPR002123">
    <property type="entry name" value="Plipid/glycerol_acylTrfase"/>
</dbReference>
<name>A0ABU9BR09_9BURK</name>
<keyword evidence="8" id="KW-1185">Reference proteome</keyword>